<dbReference type="Proteomes" id="UP001286313">
    <property type="component" value="Unassembled WGS sequence"/>
</dbReference>
<proteinExistence type="predicted"/>
<name>A0AAE1KGG4_PETCI</name>
<accession>A0AAE1KGG4</accession>
<organism evidence="1 2">
    <name type="scientific">Petrolisthes cinctipes</name>
    <name type="common">Flat porcelain crab</name>
    <dbReference type="NCBI Taxonomy" id="88211"/>
    <lineage>
        <taxon>Eukaryota</taxon>
        <taxon>Metazoa</taxon>
        <taxon>Ecdysozoa</taxon>
        <taxon>Arthropoda</taxon>
        <taxon>Crustacea</taxon>
        <taxon>Multicrustacea</taxon>
        <taxon>Malacostraca</taxon>
        <taxon>Eumalacostraca</taxon>
        <taxon>Eucarida</taxon>
        <taxon>Decapoda</taxon>
        <taxon>Pleocyemata</taxon>
        <taxon>Anomura</taxon>
        <taxon>Galatheoidea</taxon>
        <taxon>Porcellanidae</taxon>
        <taxon>Petrolisthes</taxon>
    </lineage>
</organism>
<gene>
    <name evidence="1" type="ORF">Pcinc_023673</name>
</gene>
<comment type="caution">
    <text evidence="1">The sequence shown here is derived from an EMBL/GenBank/DDBJ whole genome shotgun (WGS) entry which is preliminary data.</text>
</comment>
<sequence length="130" mass="14502">MSYIMGGSSEPAPPRIENPKPQVSLLFNLTYLIESAIFPPPCLPSSATSSPCWSSYRPLLPASPPLTSPRWPQGDVRVRSKIVVPVHSIISNMTSSSQRKPCIDLYLPRVQRILWTLYLPIHLLHLSISL</sequence>
<dbReference type="AlphaFoldDB" id="A0AAE1KGG4"/>
<protein>
    <submittedName>
        <fullName evidence="1">Uncharacterized protein</fullName>
    </submittedName>
</protein>
<evidence type="ECO:0000313" key="1">
    <source>
        <dbReference type="EMBL" id="KAK3871165.1"/>
    </source>
</evidence>
<keyword evidence="2" id="KW-1185">Reference proteome</keyword>
<reference evidence="1" key="1">
    <citation type="submission" date="2023-10" db="EMBL/GenBank/DDBJ databases">
        <title>Genome assemblies of two species of porcelain crab, Petrolisthes cinctipes and Petrolisthes manimaculis (Anomura: Porcellanidae).</title>
        <authorList>
            <person name="Angst P."/>
        </authorList>
    </citation>
    <scope>NUCLEOTIDE SEQUENCE</scope>
    <source>
        <strain evidence="1">PB745_01</strain>
        <tissue evidence="1">Gill</tissue>
    </source>
</reference>
<dbReference type="EMBL" id="JAWQEG010002557">
    <property type="protein sequence ID" value="KAK3871165.1"/>
    <property type="molecule type" value="Genomic_DNA"/>
</dbReference>
<evidence type="ECO:0000313" key="2">
    <source>
        <dbReference type="Proteomes" id="UP001286313"/>
    </source>
</evidence>